<dbReference type="InterPro" id="IPR008226">
    <property type="entry name" value="Mini3_fam"/>
</dbReference>
<evidence type="ECO:0000313" key="6">
    <source>
        <dbReference type="EMBL" id="CAG1862717.1"/>
    </source>
</evidence>
<dbReference type="InterPro" id="IPR000999">
    <property type="entry name" value="RNase_III_dom"/>
</dbReference>
<dbReference type="PANTHER" id="PTHR34276">
    <property type="entry name" value="MINI-RIBONUCLEASE 3"/>
    <property type="match status" value="1"/>
</dbReference>
<name>A0A8D7B8V1_MUSAM</name>
<keyword evidence="3" id="KW-0378">Hydrolase</keyword>
<feature type="compositionally biased region" description="Pro residues" evidence="4">
    <location>
        <begin position="49"/>
        <end position="60"/>
    </location>
</feature>
<dbReference type="GO" id="GO:0006396">
    <property type="term" value="P:RNA processing"/>
    <property type="evidence" value="ECO:0007669"/>
    <property type="project" value="InterPro"/>
</dbReference>
<feature type="non-terminal residue" evidence="6">
    <location>
        <position position="1"/>
    </location>
</feature>
<evidence type="ECO:0000259" key="5">
    <source>
        <dbReference type="Pfam" id="PF00636"/>
    </source>
</evidence>
<dbReference type="Gene3D" id="1.10.1520.10">
    <property type="entry name" value="Ribonuclease III domain"/>
    <property type="match status" value="1"/>
</dbReference>
<protein>
    <submittedName>
        <fullName evidence="6">(wild Malaysian banana) hypothetical protein</fullName>
    </submittedName>
</protein>
<evidence type="ECO:0000256" key="1">
    <source>
        <dbReference type="ARBA" id="ARBA00022722"/>
    </source>
</evidence>
<feature type="domain" description="RNase III" evidence="5">
    <location>
        <begin position="124"/>
        <end position="224"/>
    </location>
</feature>
<sequence>SKPRPTICRRACRAMAANAMAHAAVAVRASWDTNPSPKSPALKSAKPLRVPPSTPPPPPAQSLSPARTSSRTAVLEKDFSQLLNASRRSTSKKGKSDEHYLGYETWLPVAPKVNKPRSIYNAASLAYLGDCIYELYARRHFLYPPLSINEYNERVMKVVRCEAQDLLLKKLLDEDYLTEEERDILRWGKNIVSSKTRTRKRVGVAVYNRASSFETLVGYLYLTNVKRLEEIMFKLGFLTGASSELIAEELRINLR</sequence>
<evidence type="ECO:0000256" key="2">
    <source>
        <dbReference type="ARBA" id="ARBA00022759"/>
    </source>
</evidence>
<dbReference type="AlphaFoldDB" id="A0A8D7B8V1"/>
<dbReference type="EMBL" id="HG996467">
    <property type="protein sequence ID" value="CAG1862717.1"/>
    <property type="molecule type" value="Genomic_DNA"/>
</dbReference>
<organism evidence="6">
    <name type="scientific">Musa acuminata subsp. malaccensis</name>
    <name type="common">Wild banana</name>
    <name type="synonym">Musa malaccensis</name>
    <dbReference type="NCBI Taxonomy" id="214687"/>
    <lineage>
        <taxon>Eukaryota</taxon>
        <taxon>Viridiplantae</taxon>
        <taxon>Streptophyta</taxon>
        <taxon>Embryophyta</taxon>
        <taxon>Tracheophyta</taxon>
        <taxon>Spermatophyta</taxon>
        <taxon>Magnoliopsida</taxon>
        <taxon>Liliopsida</taxon>
        <taxon>Zingiberales</taxon>
        <taxon>Musaceae</taxon>
        <taxon>Musa</taxon>
    </lineage>
</organism>
<dbReference type="GO" id="GO:0004525">
    <property type="term" value="F:ribonuclease III activity"/>
    <property type="evidence" value="ECO:0007669"/>
    <property type="project" value="InterPro"/>
</dbReference>
<dbReference type="SUPFAM" id="SSF69065">
    <property type="entry name" value="RNase III domain-like"/>
    <property type="match status" value="1"/>
</dbReference>
<keyword evidence="2" id="KW-0255">Endonuclease</keyword>
<dbReference type="CDD" id="cd00593">
    <property type="entry name" value="RIBOc"/>
    <property type="match status" value="1"/>
</dbReference>
<dbReference type="InterPro" id="IPR036389">
    <property type="entry name" value="RNase_III_sf"/>
</dbReference>
<dbReference type="HAMAP" id="MF_01468">
    <property type="entry name" value="RNase_Mini_III"/>
    <property type="match status" value="1"/>
</dbReference>
<dbReference type="Pfam" id="PF00636">
    <property type="entry name" value="Ribonuclease_3"/>
    <property type="match status" value="1"/>
</dbReference>
<evidence type="ECO:0000256" key="3">
    <source>
        <dbReference type="ARBA" id="ARBA00022801"/>
    </source>
</evidence>
<proteinExistence type="inferred from homology"/>
<accession>A0A8D7B8V1</accession>
<reference evidence="6" key="1">
    <citation type="submission" date="2021-03" db="EMBL/GenBank/DDBJ databases">
        <authorList>
            <consortium name="Genoscope - CEA"/>
            <person name="William W."/>
        </authorList>
    </citation>
    <scope>NUCLEOTIDE SEQUENCE</scope>
    <source>
        <strain evidence="6">Doubled-haploid Pahang</strain>
    </source>
</reference>
<evidence type="ECO:0000256" key="4">
    <source>
        <dbReference type="SAM" id="MobiDB-lite"/>
    </source>
</evidence>
<gene>
    <name evidence="6" type="ORF">GSMUA_76110.1</name>
</gene>
<dbReference type="PANTHER" id="PTHR34276:SF1">
    <property type="entry name" value="MINI-RIBONUCLEASE 3"/>
    <property type="match status" value="1"/>
</dbReference>
<keyword evidence="1" id="KW-0540">Nuclease</keyword>
<feature type="region of interest" description="Disordered" evidence="4">
    <location>
        <begin position="31"/>
        <end position="70"/>
    </location>
</feature>